<gene>
    <name evidence="2" type="ORF">BB560_003774</name>
</gene>
<dbReference type="SUPFAM" id="SSF101790">
    <property type="entry name" value="Aminomethyltransferase beta-barrel domain"/>
    <property type="match status" value="1"/>
</dbReference>
<dbReference type="InterPro" id="IPR029043">
    <property type="entry name" value="GcvT/YgfZ_C"/>
</dbReference>
<keyword evidence="3" id="KW-1185">Reference proteome</keyword>
<dbReference type="Pfam" id="PF08669">
    <property type="entry name" value="GCV_T_C"/>
    <property type="match status" value="1"/>
</dbReference>
<dbReference type="InterPro" id="IPR013977">
    <property type="entry name" value="GcvT_C"/>
</dbReference>
<dbReference type="Gene3D" id="2.40.30.110">
    <property type="entry name" value="Aminomethyltransferase beta-barrel domains"/>
    <property type="match status" value="1"/>
</dbReference>
<comment type="caution">
    <text evidence="2">The sequence shown here is derived from an EMBL/GenBank/DDBJ whole genome shotgun (WGS) entry which is preliminary data.</text>
</comment>
<dbReference type="OrthoDB" id="10263536at2759"/>
<evidence type="ECO:0000313" key="2">
    <source>
        <dbReference type="EMBL" id="PVV01795.1"/>
    </source>
</evidence>
<name>A0A2T9ZB62_9FUNG</name>
<feature type="domain" description="Aminomethyltransferase C-terminal" evidence="1">
    <location>
        <begin position="1"/>
        <end position="49"/>
    </location>
</feature>
<organism evidence="2 3">
    <name type="scientific">Smittium megazygosporum</name>
    <dbReference type="NCBI Taxonomy" id="133381"/>
    <lineage>
        <taxon>Eukaryota</taxon>
        <taxon>Fungi</taxon>
        <taxon>Fungi incertae sedis</taxon>
        <taxon>Zoopagomycota</taxon>
        <taxon>Kickxellomycotina</taxon>
        <taxon>Harpellomycetes</taxon>
        <taxon>Harpellales</taxon>
        <taxon>Legeriomycetaceae</taxon>
        <taxon>Smittium</taxon>
    </lineage>
</organism>
<accession>A0A2T9ZB62</accession>
<feature type="non-terminal residue" evidence="2">
    <location>
        <position position="1"/>
    </location>
</feature>
<sequence>GAEIYDENGSTVLGKVTSGGPSPCLKKNIAMGYIPRSHAFKSGTPLLVKVFVYIETKDSYAIKSPDFSKFAASIFNGLVGSGSPKSEYIAIQIDFKVHTGPQITAFQMVISSSSAGLNKRISGPKCRWISLSSVASRLEVRILIITL</sequence>
<protein>
    <recommendedName>
        <fullName evidence="1">Aminomethyltransferase C-terminal domain-containing protein</fullName>
    </recommendedName>
</protein>
<evidence type="ECO:0000313" key="3">
    <source>
        <dbReference type="Proteomes" id="UP000245609"/>
    </source>
</evidence>
<reference evidence="2 3" key="1">
    <citation type="journal article" date="2018" name="MBio">
        <title>Comparative Genomics Reveals the Core Gene Toolbox for the Fungus-Insect Symbiosis.</title>
        <authorList>
            <person name="Wang Y."/>
            <person name="Stata M."/>
            <person name="Wang W."/>
            <person name="Stajich J.E."/>
            <person name="White M.M."/>
            <person name="Moncalvo J.M."/>
        </authorList>
    </citation>
    <scope>NUCLEOTIDE SEQUENCE [LARGE SCALE GENOMIC DNA]</scope>
    <source>
        <strain evidence="2 3">SC-DP-2</strain>
    </source>
</reference>
<dbReference type="EMBL" id="MBFS01000798">
    <property type="protein sequence ID" value="PVV01795.1"/>
    <property type="molecule type" value="Genomic_DNA"/>
</dbReference>
<proteinExistence type="predicted"/>
<dbReference type="Proteomes" id="UP000245609">
    <property type="component" value="Unassembled WGS sequence"/>
</dbReference>
<dbReference type="AlphaFoldDB" id="A0A2T9ZB62"/>
<evidence type="ECO:0000259" key="1">
    <source>
        <dbReference type="Pfam" id="PF08669"/>
    </source>
</evidence>